<dbReference type="eggNOG" id="KOG1331">
    <property type="taxonomic scope" value="Eukaryota"/>
</dbReference>
<evidence type="ECO:0000256" key="6">
    <source>
        <dbReference type="ARBA" id="ARBA00022490"/>
    </source>
</evidence>
<dbReference type="InterPro" id="IPR000504">
    <property type="entry name" value="RRM_dom"/>
</dbReference>
<comment type="function">
    <text evidence="17">Catalyzes the methylation of 5-carboxymethyl uridine to 5-methylcarboxymethyl uridine at the wobble position of the anticodon loop in tRNA via its methyltransferase domain. Catalyzes the last step in the formation of 5-methylcarboxymethyl uridine at the wobble position of the anticodon loop in target tRNA. Has a preference for tRNA(Arg) and tRNA(Glu), and does not bind tRNA(Lys). Binds tRNA and catalyzes the iron and alpha-ketoglutarate dependent hydroxylation of 5-methylcarboxymethyl uridine at the wobble position of the anticodon loop in tRNA via its dioxygenase domain, giving rise to 5-(S)-methoxycarbonylhydroxymethyluridine; has a preference for tRNA(Gly). Required for normal survival after DNA damage. May inhibit apoptosis and promote cell survival and angiogenesis.</text>
</comment>
<reference evidence="22" key="3">
    <citation type="submission" date="2020-05" db="UniProtKB">
        <authorList>
            <consortium name="EnsemblMetazoa"/>
        </authorList>
    </citation>
    <scope>IDENTIFICATION</scope>
    <source>
        <strain evidence="22">USDA</strain>
    </source>
</reference>
<dbReference type="InterPro" id="IPR012677">
    <property type="entry name" value="Nucleotide-bd_a/b_plait_sf"/>
</dbReference>
<dbReference type="CDD" id="cd12431">
    <property type="entry name" value="RRM_ALKBH8"/>
    <property type="match status" value="1"/>
</dbReference>
<comment type="subcellular location">
    <subcellularLocation>
        <location evidence="3">Cytoplasm</location>
    </subcellularLocation>
    <subcellularLocation>
        <location evidence="2">Nucleus</location>
    </subcellularLocation>
</comment>
<keyword evidence="8" id="KW-0808">Transferase</keyword>
<dbReference type="InterPro" id="IPR027450">
    <property type="entry name" value="AlkB-like"/>
</dbReference>
<protein>
    <recommendedName>
        <fullName evidence="5">tRNA (carboxymethyluridine(34)-5-O)-methyltransferase</fullName>
        <ecNumber evidence="5">2.1.1.229</ecNumber>
    </recommendedName>
    <alternativeName>
        <fullName evidence="18">Alkylated DNA repair protein alkB homolog 8</fullName>
    </alternativeName>
    <alternativeName>
        <fullName evidence="19">S-adenosyl-L-methionine-dependent tRNA methyltransferase ALKBH8</fullName>
    </alternativeName>
</protein>
<evidence type="ECO:0000256" key="4">
    <source>
        <dbReference type="ARBA" id="ARBA00007879"/>
    </source>
</evidence>
<dbReference type="InterPro" id="IPR005123">
    <property type="entry name" value="Oxoglu/Fe-dep_dioxygenase_dom"/>
</dbReference>
<comment type="catalytic activity">
    <reaction evidence="16">
        <text>5-(carboxymethyl)uridine(34) in tRNA + S-adenosyl-L-methionine = 5-(2-methoxy-2-oxoethyl)uridine(34) in tRNA + S-adenosyl-L-homocysteine</text>
        <dbReference type="Rhea" id="RHEA:43208"/>
        <dbReference type="Rhea" id="RHEA-COMP:10407"/>
        <dbReference type="Rhea" id="RHEA-COMP:10408"/>
        <dbReference type="ChEBI" id="CHEBI:57856"/>
        <dbReference type="ChEBI" id="CHEBI:59789"/>
        <dbReference type="ChEBI" id="CHEBI:74851"/>
        <dbReference type="ChEBI" id="CHEBI:74882"/>
        <dbReference type="EC" id="2.1.1.229"/>
    </reaction>
</comment>
<accession>E0VDR9</accession>
<evidence type="ECO:0000256" key="12">
    <source>
        <dbReference type="ARBA" id="ARBA00022884"/>
    </source>
</evidence>
<dbReference type="InterPro" id="IPR029063">
    <property type="entry name" value="SAM-dependent_MTases_sf"/>
</dbReference>
<evidence type="ECO:0000256" key="7">
    <source>
        <dbReference type="ARBA" id="ARBA00022603"/>
    </source>
</evidence>
<dbReference type="VEuPathDB" id="VectorBase:PHUM123970"/>
<evidence type="ECO:0000256" key="10">
    <source>
        <dbReference type="ARBA" id="ARBA00022723"/>
    </source>
</evidence>
<evidence type="ECO:0000256" key="9">
    <source>
        <dbReference type="ARBA" id="ARBA00022691"/>
    </source>
</evidence>
<dbReference type="InterPro" id="IPR051422">
    <property type="entry name" value="AlkB_tRNA_MeTrf/Diox"/>
</dbReference>
<dbReference type="GO" id="GO:0002098">
    <property type="term" value="P:tRNA wobble uridine modification"/>
    <property type="evidence" value="ECO:0007669"/>
    <property type="project" value="TreeGrafter"/>
</dbReference>
<dbReference type="PANTHER" id="PTHR13069:SF21">
    <property type="entry name" value="ALKYLATED DNA REPAIR PROTEIN ALKB HOMOLOG 8"/>
    <property type="match status" value="1"/>
</dbReference>
<dbReference type="Pfam" id="PF08241">
    <property type="entry name" value="Methyltransf_11"/>
    <property type="match status" value="1"/>
</dbReference>
<evidence type="ECO:0000256" key="5">
    <source>
        <dbReference type="ARBA" id="ARBA00012808"/>
    </source>
</evidence>
<name>E0VDR9_PEDHC</name>
<dbReference type="GO" id="GO:0005737">
    <property type="term" value="C:cytoplasm"/>
    <property type="evidence" value="ECO:0007669"/>
    <property type="project" value="UniProtKB-SubCell"/>
</dbReference>
<dbReference type="CTD" id="8238389"/>
<evidence type="ECO:0000313" key="21">
    <source>
        <dbReference type="EMBL" id="EEB11525.1"/>
    </source>
</evidence>
<dbReference type="FunCoup" id="E0VDR9">
    <property type="interactions" value="1042"/>
</dbReference>
<evidence type="ECO:0000256" key="14">
    <source>
        <dbReference type="ARBA" id="ARBA00023242"/>
    </source>
</evidence>
<organism>
    <name type="scientific">Pediculus humanus subsp. corporis</name>
    <name type="common">Body louse</name>
    <dbReference type="NCBI Taxonomy" id="121224"/>
    <lineage>
        <taxon>Eukaryota</taxon>
        <taxon>Metazoa</taxon>
        <taxon>Ecdysozoa</taxon>
        <taxon>Arthropoda</taxon>
        <taxon>Hexapoda</taxon>
        <taxon>Insecta</taxon>
        <taxon>Pterygota</taxon>
        <taxon>Neoptera</taxon>
        <taxon>Paraneoptera</taxon>
        <taxon>Psocodea</taxon>
        <taxon>Troctomorpha</taxon>
        <taxon>Phthiraptera</taxon>
        <taxon>Anoplura</taxon>
        <taxon>Pediculidae</taxon>
        <taxon>Pediculus</taxon>
    </lineage>
</organism>
<dbReference type="OMA" id="KYLGCNP"/>
<dbReference type="Gene3D" id="3.40.50.150">
    <property type="entry name" value="Vaccinia Virus protein VP39"/>
    <property type="match status" value="1"/>
</dbReference>
<dbReference type="GO" id="GO:0005634">
    <property type="term" value="C:nucleus"/>
    <property type="evidence" value="ECO:0007669"/>
    <property type="project" value="UniProtKB-SubCell"/>
</dbReference>
<dbReference type="SUPFAM" id="SSF51197">
    <property type="entry name" value="Clavaminate synthase-like"/>
    <property type="match status" value="1"/>
</dbReference>
<evidence type="ECO:0000256" key="2">
    <source>
        <dbReference type="ARBA" id="ARBA00004123"/>
    </source>
</evidence>
<evidence type="ECO:0000256" key="1">
    <source>
        <dbReference type="ARBA" id="ARBA00001954"/>
    </source>
</evidence>
<keyword evidence="12" id="KW-0694">RNA-binding</keyword>
<dbReference type="Pfam" id="PF13532">
    <property type="entry name" value="2OG-FeII_Oxy_2"/>
    <property type="match status" value="1"/>
</dbReference>
<proteinExistence type="inferred from homology"/>
<evidence type="ECO:0000256" key="11">
    <source>
        <dbReference type="ARBA" id="ARBA00022833"/>
    </source>
</evidence>
<dbReference type="EC" id="2.1.1.229" evidence="5"/>
<dbReference type="RefSeq" id="XP_002424263.1">
    <property type="nucleotide sequence ID" value="XM_002424218.1"/>
</dbReference>
<sequence length="602" mass="69741">MSYLINKKNRLKKKYTNILARDFGIVMKDSSTEIIVICNGGLCNGITYEMVWNVFHKFENFKKIVMVPGKSYSFIIFENKKNSEKAFNLLNDKIIWPVIKGPIFLGYVESINISLLNQAKIFQKPPGLVLLEDFISEEEETEILKLLKFNDSGEEYSSELKHRKVKHYGYEFKYGSNNVNLNEPIKKIPSKLNYLWDRLKKYSDNFESDFDFTPDQLTVNCYEPGQGIPPHVDTHSAFEDGILSLSLESSVVMEFKNDKDLTFSVLLPRRSLCLMLGESRYNWVHGITPRKSDLIPNKDGSLTVQNRERRTSLTFRKTRRGCCSCKYPKFCDTAIEKLKNFPNVISEIKNINLRKEDASEIEKNFVHQVYDKIASHFSETRYKPWPNVFEFVNSFPSGSILVDVGCGNGKYFTKQSNRFEIGCDSNGGLMKVCKERGFECFSCNCLNIPLRDDIADGCICIAVIHHLTTEERREKAIKEMIRILKSKGKALIYVWAKNQELKGEKSYYLKQNDLRKILAPEDDCKLEIIPLNKSQQDLVLPVHNNRTAFAYNDMLVPWKLKLNNNNNNNNIDPSQAPVYLRFYHVYEDDELKNVCLKLENIF</sequence>
<dbReference type="InterPro" id="IPR035979">
    <property type="entry name" value="RBD_domain_sf"/>
</dbReference>
<evidence type="ECO:0000256" key="19">
    <source>
        <dbReference type="ARBA" id="ARBA00049802"/>
    </source>
</evidence>
<dbReference type="STRING" id="121224.E0VDR9"/>
<evidence type="ECO:0000256" key="16">
    <source>
        <dbReference type="ARBA" id="ARBA00034996"/>
    </source>
</evidence>
<comment type="cofactor">
    <cofactor evidence="1">
        <name>Fe(2+)</name>
        <dbReference type="ChEBI" id="CHEBI:29033"/>
    </cofactor>
</comment>
<comment type="similarity">
    <text evidence="4">Belongs to the alkB family.</text>
</comment>
<dbReference type="InParanoid" id="E0VDR9"/>
<feature type="domain" description="Fe2OG dioxygenase" evidence="20">
    <location>
        <begin position="213"/>
        <end position="319"/>
    </location>
</feature>
<dbReference type="eggNOG" id="KOG4176">
    <property type="taxonomic scope" value="Eukaryota"/>
</dbReference>
<reference evidence="21" key="1">
    <citation type="submission" date="2007-04" db="EMBL/GenBank/DDBJ databases">
        <title>Annotation of Pediculus humanus corporis strain USDA.</title>
        <authorList>
            <person name="Kirkness E."/>
            <person name="Hannick L."/>
            <person name="Hass B."/>
            <person name="Bruggner R."/>
            <person name="Lawson D."/>
            <person name="Bidwell S."/>
            <person name="Joardar V."/>
            <person name="Caler E."/>
            <person name="Walenz B."/>
            <person name="Inman J."/>
            <person name="Schobel S."/>
            <person name="Galinsky K."/>
            <person name="Amedeo P."/>
            <person name="Strausberg R."/>
        </authorList>
    </citation>
    <scope>NUCLEOTIDE SEQUENCE</scope>
    <source>
        <strain evidence="21">USDA</strain>
    </source>
</reference>
<dbReference type="AlphaFoldDB" id="E0VDR9"/>
<dbReference type="GeneID" id="8238389"/>
<dbReference type="Gene3D" id="2.60.120.590">
    <property type="entry name" value="Alpha-ketoglutarate-dependent dioxygenase AlkB-like"/>
    <property type="match status" value="1"/>
</dbReference>
<dbReference type="HOGENOM" id="CLU_029501_4_0_1"/>
<dbReference type="EMBL" id="AAZO01001456">
    <property type="status" value="NOT_ANNOTATED_CDS"/>
    <property type="molecule type" value="Genomic_DNA"/>
</dbReference>
<keyword evidence="14" id="KW-0539">Nucleus</keyword>
<evidence type="ECO:0000256" key="15">
    <source>
        <dbReference type="ARBA" id="ARBA00023268"/>
    </source>
</evidence>
<dbReference type="EnsemblMetazoa" id="PHUM123970-RA">
    <property type="protein sequence ID" value="PHUM123970-PA"/>
    <property type="gene ID" value="PHUM123970"/>
</dbReference>
<keyword evidence="13" id="KW-0408">Iron</keyword>
<dbReference type="OrthoDB" id="271595at2759"/>
<dbReference type="CDD" id="cd02440">
    <property type="entry name" value="AdoMet_MTases"/>
    <property type="match status" value="1"/>
</dbReference>
<evidence type="ECO:0000256" key="8">
    <source>
        <dbReference type="ARBA" id="ARBA00022679"/>
    </source>
</evidence>
<evidence type="ECO:0000256" key="18">
    <source>
        <dbReference type="ARBA" id="ARBA00049786"/>
    </source>
</evidence>
<keyword evidence="23" id="KW-1185">Reference proteome</keyword>
<dbReference type="Gene3D" id="3.30.70.330">
    <property type="match status" value="1"/>
</dbReference>
<keyword evidence="7" id="KW-0489">Methyltransferase</keyword>
<evidence type="ECO:0000313" key="22">
    <source>
        <dbReference type="EnsemblMetazoa" id="PHUM123970-PA"/>
    </source>
</evidence>
<reference evidence="21" key="2">
    <citation type="submission" date="2007-04" db="EMBL/GenBank/DDBJ databases">
        <title>The genome of the human body louse.</title>
        <authorList>
            <consortium name="The Human Body Louse Genome Consortium"/>
            <person name="Kirkness E."/>
            <person name="Walenz B."/>
            <person name="Hass B."/>
            <person name="Bruggner R."/>
            <person name="Strausberg R."/>
        </authorList>
    </citation>
    <scope>NUCLEOTIDE SEQUENCE</scope>
    <source>
        <strain evidence="21">USDA</strain>
    </source>
</reference>
<keyword evidence="9" id="KW-0949">S-adenosyl-L-methionine</keyword>
<dbReference type="InterPro" id="IPR037151">
    <property type="entry name" value="AlkB-like_sf"/>
</dbReference>
<evidence type="ECO:0000256" key="13">
    <source>
        <dbReference type="ARBA" id="ARBA00023004"/>
    </source>
</evidence>
<dbReference type="GO" id="GO:0106335">
    <property type="term" value="F:tRNA (5-carboxymethyluridine(34)-5-O)-methyltransferase activity"/>
    <property type="evidence" value="ECO:0007669"/>
    <property type="project" value="UniProtKB-EC"/>
</dbReference>
<dbReference type="SUPFAM" id="SSF54928">
    <property type="entry name" value="RNA-binding domain, RBD"/>
    <property type="match status" value="1"/>
</dbReference>
<evidence type="ECO:0000259" key="20">
    <source>
        <dbReference type="PROSITE" id="PS51471"/>
    </source>
</evidence>
<keyword evidence="6" id="KW-0963">Cytoplasm</keyword>
<dbReference type="GO" id="GO:0000049">
    <property type="term" value="F:tRNA binding"/>
    <property type="evidence" value="ECO:0007669"/>
    <property type="project" value="TreeGrafter"/>
</dbReference>
<keyword evidence="10" id="KW-0479">Metal-binding</keyword>
<dbReference type="GO" id="GO:0008757">
    <property type="term" value="F:S-adenosylmethionine-dependent methyltransferase activity"/>
    <property type="evidence" value="ECO:0007669"/>
    <property type="project" value="InterPro"/>
</dbReference>
<dbReference type="InterPro" id="IPR013216">
    <property type="entry name" value="Methyltransf_11"/>
</dbReference>
<evidence type="ECO:0000256" key="17">
    <source>
        <dbReference type="ARBA" id="ARBA00045506"/>
    </source>
</evidence>
<dbReference type="GO" id="GO:0030488">
    <property type="term" value="P:tRNA methylation"/>
    <property type="evidence" value="ECO:0007669"/>
    <property type="project" value="TreeGrafter"/>
</dbReference>
<dbReference type="SUPFAM" id="SSF53335">
    <property type="entry name" value="S-adenosyl-L-methionine-dependent methyltransferases"/>
    <property type="match status" value="1"/>
</dbReference>
<dbReference type="KEGG" id="phu:Phum_PHUM123970"/>
<dbReference type="PROSITE" id="PS51471">
    <property type="entry name" value="FE2OG_OXY"/>
    <property type="match status" value="1"/>
</dbReference>
<dbReference type="Proteomes" id="UP000009046">
    <property type="component" value="Unassembled WGS sequence"/>
</dbReference>
<evidence type="ECO:0000313" key="23">
    <source>
        <dbReference type="Proteomes" id="UP000009046"/>
    </source>
</evidence>
<evidence type="ECO:0000256" key="3">
    <source>
        <dbReference type="ARBA" id="ARBA00004496"/>
    </source>
</evidence>
<keyword evidence="11" id="KW-0862">Zinc</keyword>
<dbReference type="Pfam" id="PF00076">
    <property type="entry name" value="RRM_1"/>
    <property type="match status" value="1"/>
</dbReference>
<dbReference type="GO" id="GO:0046872">
    <property type="term" value="F:metal ion binding"/>
    <property type="evidence" value="ECO:0007669"/>
    <property type="project" value="UniProtKB-KW"/>
</dbReference>
<dbReference type="InterPro" id="IPR034256">
    <property type="entry name" value="ALKBH8_RRM"/>
</dbReference>
<dbReference type="PANTHER" id="PTHR13069">
    <property type="entry name" value="ALKYLATED DNA REPAIR PROTEIN ALKB HOMOLOG 8"/>
    <property type="match status" value="1"/>
</dbReference>
<dbReference type="EMBL" id="DS235083">
    <property type="protein sequence ID" value="EEB11525.1"/>
    <property type="molecule type" value="Genomic_DNA"/>
</dbReference>
<keyword evidence="15" id="KW-0511">Multifunctional enzyme</keyword>
<gene>
    <name evidence="22" type="primary">8238389</name>
    <name evidence="21" type="ORF">Phum_PHUM123970</name>
</gene>